<proteinExistence type="predicted"/>
<keyword evidence="2" id="KW-0472">Membrane</keyword>
<feature type="transmembrane region" description="Helical" evidence="2">
    <location>
        <begin position="107"/>
        <end position="124"/>
    </location>
</feature>
<evidence type="ECO:0000259" key="3">
    <source>
        <dbReference type="Pfam" id="PF23636"/>
    </source>
</evidence>
<comment type="caution">
    <text evidence="4">The sequence shown here is derived from an EMBL/GenBank/DDBJ whole genome shotgun (WGS) entry which is preliminary data.</text>
</comment>
<dbReference type="Proteomes" id="UP000681341">
    <property type="component" value="Unassembled WGS sequence"/>
</dbReference>
<feature type="transmembrane region" description="Helical" evidence="2">
    <location>
        <begin position="57"/>
        <end position="77"/>
    </location>
</feature>
<feature type="compositionally biased region" description="Basic and acidic residues" evidence="1">
    <location>
        <begin position="165"/>
        <end position="175"/>
    </location>
</feature>
<dbReference type="RefSeq" id="WP_208497458.1">
    <property type="nucleotide sequence ID" value="NZ_JAGFNP010000009.1"/>
</dbReference>
<dbReference type="Pfam" id="PF23636">
    <property type="entry name" value="DUF7144"/>
    <property type="match status" value="1"/>
</dbReference>
<feature type="transmembrane region" description="Helical" evidence="2">
    <location>
        <begin position="12"/>
        <end position="37"/>
    </location>
</feature>
<dbReference type="EMBL" id="JAGFNP010000009">
    <property type="protein sequence ID" value="MBO3734345.1"/>
    <property type="molecule type" value="Genomic_DNA"/>
</dbReference>
<name>A0ABS3U6H6_9ACTN</name>
<reference evidence="4 5" key="1">
    <citation type="submission" date="2021-03" db="EMBL/GenBank/DDBJ databases">
        <title>Glycomyces sp. nov., a novel actinomycete isolated from soil.</title>
        <authorList>
            <person name="Yang X."/>
            <person name="Xu X."/>
        </authorList>
    </citation>
    <scope>NUCLEOTIDE SEQUENCE [LARGE SCALE GENOMIC DNA]</scope>
    <source>
        <strain evidence="4 5">NEAU-S30</strain>
    </source>
</reference>
<keyword evidence="2" id="KW-1133">Transmembrane helix</keyword>
<gene>
    <name evidence="4" type="ORF">J5V16_16065</name>
</gene>
<keyword evidence="5" id="KW-1185">Reference proteome</keyword>
<evidence type="ECO:0000313" key="5">
    <source>
        <dbReference type="Proteomes" id="UP000681341"/>
    </source>
</evidence>
<accession>A0ABS3U6H6</accession>
<dbReference type="InterPro" id="IPR055568">
    <property type="entry name" value="DUF7144"/>
</dbReference>
<evidence type="ECO:0000313" key="4">
    <source>
        <dbReference type="EMBL" id="MBO3734345.1"/>
    </source>
</evidence>
<sequence>MARTETRSTWAAGGTVFAASMMVMVGIWQVLVGIAALVEDEIFVTTPNYLYQFDLTAWGTVHVIIGALVALTGAFVFMGRKWAYWTGVVIAAISATSQFFWMPWQPLWSMVMIAIDIFVIWALATAARATPMTDTGEDEYTGRTTGSWSNLNTQTTSTATNPAKGMDDAQTRMETESPAAGRTEQRPPEAM</sequence>
<feature type="domain" description="DUF7144" evidence="3">
    <location>
        <begin position="15"/>
        <end position="127"/>
    </location>
</feature>
<feature type="compositionally biased region" description="Polar residues" evidence="1">
    <location>
        <begin position="142"/>
        <end position="161"/>
    </location>
</feature>
<protein>
    <recommendedName>
        <fullName evidence="3">DUF7144 domain-containing protein</fullName>
    </recommendedName>
</protein>
<feature type="region of interest" description="Disordered" evidence="1">
    <location>
        <begin position="133"/>
        <end position="191"/>
    </location>
</feature>
<evidence type="ECO:0000256" key="1">
    <source>
        <dbReference type="SAM" id="MobiDB-lite"/>
    </source>
</evidence>
<feature type="transmembrane region" description="Helical" evidence="2">
    <location>
        <begin position="82"/>
        <end position="101"/>
    </location>
</feature>
<evidence type="ECO:0000256" key="2">
    <source>
        <dbReference type="SAM" id="Phobius"/>
    </source>
</evidence>
<keyword evidence="2" id="KW-0812">Transmembrane</keyword>
<organism evidence="4 5">
    <name type="scientific">Glycomyces niveus</name>
    <dbReference type="NCBI Taxonomy" id="2820287"/>
    <lineage>
        <taxon>Bacteria</taxon>
        <taxon>Bacillati</taxon>
        <taxon>Actinomycetota</taxon>
        <taxon>Actinomycetes</taxon>
        <taxon>Glycomycetales</taxon>
        <taxon>Glycomycetaceae</taxon>
        <taxon>Glycomyces</taxon>
    </lineage>
</organism>